<comment type="caution">
    <text evidence="2">The sequence shown here is derived from an EMBL/GenBank/DDBJ whole genome shotgun (WGS) entry which is preliminary data.</text>
</comment>
<proteinExistence type="predicted"/>
<evidence type="ECO:0000313" key="3">
    <source>
        <dbReference type="Proteomes" id="UP000587462"/>
    </source>
</evidence>
<keyword evidence="3" id="KW-1185">Reference proteome</keyword>
<evidence type="ECO:0000256" key="1">
    <source>
        <dbReference type="SAM" id="MobiDB-lite"/>
    </source>
</evidence>
<dbReference type="RefSeq" id="WP_171079661.1">
    <property type="nucleotide sequence ID" value="NZ_BNBU01000003.1"/>
</dbReference>
<dbReference type="SUPFAM" id="SSF56059">
    <property type="entry name" value="Glutathione synthetase ATP-binding domain-like"/>
    <property type="match status" value="1"/>
</dbReference>
<protein>
    <submittedName>
        <fullName evidence="2">Uncharacterized protein</fullName>
    </submittedName>
</protein>
<accession>A0A7Y7B2L6</accession>
<gene>
    <name evidence="2" type="ORF">HG542_09440</name>
</gene>
<sequence length="450" mass="48965">MTGHHPWFGTGELPPPARPGAEELRQTFVHAMRDVGFNGAQVATRPLAVPHASAAELYAASARLLALLRTALLAAGPGREERMAALAVDETLHPLFTDDRTEERHCACMARPDVVIGPGGPQFLEVNVGGAVGGAVHTHVLTRTWCRLYAEDRDGPDGGRLPFHSHSLFAERRRLFEAVCAELGAERGVALLGTVRDLPGVHGTRYFDLEVDHLRRHGFAAEFFEPEDLHHGHGADGRFRYPVGLRHFTVTEWRHHGIDLAPVRRALDAGCLFLAPQTAYLVSNKKVLGWISEGRPWMTGADREFVRRYLPWTRVTGDRAVVWRGRRYGLGELLLGRREQFVLKKAVGMCGDGVLLGPSTDPAVWADAVERAVREEDSVAQEYVEPGRCAAGLTDGTEAGTHTTTIAPLLGPYIVAGRPAGCLVRYFADGGSGIVSMYGHGALINVLVGV</sequence>
<dbReference type="Proteomes" id="UP000587462">
    <property type="component" value="Unassembled WGS sequence"/>
</dbReference>
<reference evidence="2 3" key="1">
    <citation type="submission" date="2020-04" db="EMBL/GenBank/DDBJ databases">
        <title>Draft Genome Sequence of Streptomyces morookaense DSM 40503, an 8-azaguanine-producing strain.</title>
        <authorList>
            <person name="Qi J."/>
            <person name="Gao J.-M."/>
        </authorList>
    </citation>
    <scope>NUCLEOTIDE SEQUENCE [LARGE SCALE GENOMIC DNA]</scope>
    <source>
        <strain evidence="2 3">DSM 40503</strain>
    </source>
</reference>
<evidence type="ECO:0000313" key="2">
    <source>
        <dbReference type="EMBL" id="NVK77888.1"/>
    </source>
</evidence>
<feature type="region of interest" description="Disordered" evidence="1">
    <location>
        <begin position="1"/>
        <end position="20"/>
    </location>
</feature>
<dbReference type="EMBL" id="JABBXF010000016">
    <property type="protein sequence ID" value="NVK77888.1"/>
    <property type="molecule type" value="Genomic_DNA"/>
</dbReference>
<organism evidence="2 3">
    <name type="scientific">Streptomyces morookaense</name>
    <name type="common">Streptoverticillium morookaense</name>
    <dbReference type="NCBI Taxonomy" id="1970"/>
    <lineage>
        <taxon>Bacteria</taxon>
        <taxon>Bacillati</taxon>
        <taxon>Actinomycetota</taxon>
        <taxon>Actinomycetes</taxon>
        <taxon>Kitasatosporales</taxon>
        <taxon>Streptomycetaceae</taxon>
        <taxon>Streptomyces</taxon>
    </lineage>
</organism>
<dbReference type="AlphaFoldDB" id="A0A7Y7B2L6"/>
<name>A0A7Y7B2L6_STRMO</name>